<feature type="domain" description="HTH lysR-type" evidence="5">
    <location>
        <begin position="1"/>
        <end position="58"/>
    </location>
</feature>
<evidence type="ECO:0000313" key="6">
    <source>
        <dbReference type="EMBL" id="MFC5521867.1"/>
    </source>
</evidence>
<accession>A0ABW0QDW6</accession>
<dbReference type="RefSeq" id="WP_068834366.1">
    <property type="nucleotide sequence ID" value="NZ_JBHSMX010000020.1"/>
</dbReference>
<keyword evidence="2" id="KW-0805">Transcription regulation</keyword>
<dbReference type="PROSITE" id="PS50931">
    <property type="entry name" value="HTH_LYSR"/>
    <property type="match status" value="1"/>
</dbReference>
<dbReference type="PRINTS" id="PR00039">
    <property type="entry name" value="HTHLYSR"/>
</dbReference>
<dbReference type="Gene3D" id="3.40.190.10">
    <property type="entry name" value="Periplasmic binding protein-like II"/>
    <property type="match status" value="2"/>
</dbReference>
<keyword evidence="3" id="KW-0238">DNA-binding</keyword>
<keyword evidence="7" id="KW-1185">Reference proteome</keyword>
<dbReference type="InterPro" id="IPR036390">
    <property type="entry name" value="WH_DNA-bd_sf"/>
</dbReference>
<dbReference type="Proteomes" id="UP001596084">
    <property type="component" value="Unassembled WGS sequence"/>
</dbReference>
<sequence>MDHKWLEDFIALARERSFSRAAELRHVTQPQFSRRIRALELWAGADLINRAGMPLGLTAAGEELLPVAHRAVASLNEARARIRHARGGLDWVTLATGRTLSRTAVPAWLARVKRSTGEFRLRILTGSIHEGATALEQGAADFLLSFTHPRLPLVLDDQLFEYLTLGTDELVAVSAPRADGQPLHALPGTARHPVPVLGYAPTLALSQILHDGLGRSTRELHLHTVTESDFAESLHEQALQGVGLAWLPRGLVGVDLRNGRLVEADREGAPVRFEIRLYRPRNPRTDLVRQIWAASTGT</sequence>
<evidence type="ECO:0000256" key="1">
    <source>
        <dbReference type="ARBA" id="ARBA00009437"/>
    </source>
</evidence>
<dbReference type="PANTHER" id="PTHR30126">
    <property type="entry name" value="HTH-TYPE TRANSCRIPTIONAL REGULATOR"/>
    <property type="match status" value="1"/>
</dbReference>
<dbReference type="PANTHER" id="PTHR30126:SF2">
    <property type="entry name" value="HTH-TYPE TRANSCRIPTIONAL REGULATOR YJIE"/>
    <property type="match status" value="1"/>
</dbReference>
<dbReference type="InterPro" id="IPR036388">
    <property type="entry name" value="WH-like_DNA-bd_sf"/>
</dbReference>
<keyword evidence="4" id="KW-0804">Transcription</keyword>
<dbReference type="SUPFAM" id="SSF46785">
    <property type="entry name" value="Winged helix' DNA-binding domain"/>
    <property type="match status" value="1"/>
</dbReference>
<proteinExistence type="inferred from homology"/>
<name>A0ABW0QDW6_9BURK</name>
<dbReference type="SUPFAM" id="SSF53850">
    <property type="entry name" value="Periplasmic binding protein-like II"/>
    <property type="match status" value="1"/>
</dbReference>
<dbReference type="Pfam" id="PF03466">
    <property type="entry name" value="LysR_substrate"/>
    <property type="match status" value="1"/>
</dbReference>
<evidence type="ECO:0000259" key="5">
    <source>
        <dbReference type="PROSITE" id="PS50931"/>
    </source>
</evidence>
<organism evidence="6 7">
    <name type="scientific">Polaromonas jejuensis</name>
    <dbReference type="NCBI Taxonomy" id="457502"/>
    <lineage>
        <taxon>Bacteria</taxon>
        <taxon>Pseudomonadati</taxon>
        <taxon>Pseudomonadota</taxon>
        <taxon>Betaproteobacteria</taxon>
        <taxon>Burkholderiales</taxon>
        <taxon>Comamonadaceae</taxon>
        <taxon>Polaromonas</taxon>
    </lineage>
</organism>
<dbReference type="InterPro" id="IPR005119">
    <property type="entry name" value="LysR_subst-bd"/>
</dbReference>
<gene>
    <name evidence="6" type="ORF">ACFPP7_13235</name>
</gene>
<evidence type="ECO:0000256" key="4">
    <source>
        <dbReference type="ARBA" id="ARBA00023163"/>
    </source>
</evidence>
<dbReference type="InterPro" id="IPR000847">
    <property type="entry name" value="LysR_HTH_N"/>
</dbReference>
<dbReference type="CDD" id="cd05466">
    <property type="entry name" value="PBP2_LTTR_substrate"/>
    <property type="match status" value="1"/>
</dbReference>
<evidence type="ECO:0000313" key="7">
    <source>
        <dbReference type="Proteomes" id="UP001596084"/>
    </source>
</evidence>
<dbReference type="Pfam" id="PF00126">
    <property type="entry name" value="HTH_1"/>
    <property type="match status" value="1"/>
</dbReference>
<reference evidence="7" key="1">
    <citation type="journal article" date="2019" name="Int. J. Syst. Evol. Microbiol.">
        <title>The Global Catalogue of Microorganisms (GCM) 10K type strain sequencing project: providing services to taxonomists for standard genome sequencing and annotation.</title>
        <authorList>
            <consortium name="The Broad Institute Genomics Platform"/>
            <consortium name="The Broad Institute Genome Sequencing Center for Infectious Disease"/>
            <person name="Wu L."/>
            <person name="Ma J."/>
        </authorList>
    </citation>
    <scope>NUCLEOTIDE SEQUENCE [LARGE SCALE GENOMIC DNA]</scope>
    <source>
        <strain evidence="7">CGMCC 4.7277</strain>
    </source>
</reference>
<dbReference type="EMBL" id="JBHSMX010000020">
    <property type="protein sequence ID" value="MFC5521867.1"/>
    <property type="molecule type" value="Genomic_DNA"/>
</dbReference>
<comment type="similarity">
    <text evidence="1">Belongs to the LysR transcriptional regulatory family.</text>
</comment>
<comment type="caution">
    <text evidence="6">The sequence shown here is derived from an EMBL/GenBank/DDBJ whole genome shotgun (WGS) entry which is preliminary data.</text>
</comment>
<protein>
    <submittedName>
        <fullName evidence="6">LysR family transcriptional regulator</fullName>
    </submittedName>
</protein>
<evidence type="ECO:0000256" key="3">
    <source>
        <dbReference type="ARBA" id="ARBA00023125"/>
    </source>
</evidence>
<dbReference type="Gene3D" id="1.10.10.10">
    <property type="entry name" value="Winged helix-like DNA-binding domain superfamily/Winged helix DNA-binding domain"/>
    <property type="match status" value="1"/>
</dbReference>
<evidence type="ECO:0000256" key="2">
    <source>
        <dbReference type="ARBA" id="ARBA00023015"/>
    </source>
</evidence>